<dbReference type="Gene3D" id="2.60.40.680">
    <property type="match status" value="1"/>
</dbReference>
<keyword evidence="1" id="KW-0175">Coiled coil</keyword>
<protein>
    <recommendedName>
        <fullName evidence="5">Cohesin domain-containing protein</fullName>
    </recommendedName>
</protein>
<dbReference type="AlphaFoldDB" id="A0A2M7H1F7"/>
<evidence type="ECO:0000256" key="1">
    <source>
        <dbReference type="SAM" id="Coils"/>
    </source>
</evidence>
<reference evidence="4" key="1">
    <citation type="submission" date="2017-09" db="EMBL/GenBank/DDBJ databases">
        <title>Depth-based differentiation of microbial function through sediment-hosted aquifers and enrichment of novel symbionts in the deep terrestrial subsurface.</title>
        <authorList>
            <person name="Probst A.J."/>
            <person name="Ladd B."/>
            <person name="Jarett J.K."/>
            <person name="Geller-Mcgrath D.E."/>
            <person name="Sieber C.M.K."/>
            <person name="Emerson J.B."/>
            <person name="Anantharaman K."/>
            <person name="Thomas B.C."/>
            <person name="Malmstrom R."/>
            <person name="Stieglmeier M."/>
            <person name="Klingl A."/>
            <person name="Woyke T."/>
            <person name="Ryan C.M."/>
            <person name="Banfield J.F."/>
        </authorList>
    </citation>
    <scope>NUCLEOTIDE SEQUENCE [LARGE SCALE GENOMIC DNA]</scope>
</reference>
<keyword evidence="2" id="KW-0472">Membrane</keyword>
<dbReference type="Gene3D" id="2.60.40.10">
    <property type="entry name" value="Immunoglobulins"/>
    <property type="match status" value="1"/>
</dbReference>
<keyword evidence="2" id="KW-1133">Transmembrane helix</keyword>
<feature type="non-terminal residue" evidence="3">
    <location>
        <position position="1"/>
    </location>
</feature>
<dbReference type="InterPro" id="IPR013783">
    <property type="entry name" value="Ig-like_fold"/>
</dbReference>
<accession>A0A2M7H1F7</accession>
<gene>
    <name evidence="3" type="ORF">COW25_01480</name>
</gene>
<evidence type="ECO:0000256" key="2">
    <source>
        <dbReference type="SAM" id="Phobius"/>
    </source>
</evidence>
<evidence type="ECO:0000313" key="4">
    <source>
        <dbReference type="Proteomes" id="UP000230215"/>
    </source>
</evidence>
<organism evidence="3 4">
    <name type="scientific">Candidatus Nealsonbacteria bacterium CG15_BIG_FIL_POST_REV_8_21_14_020_37_12</name>
    <dbReference type="NCBI Taxonomy" id="1974716"/>
    <lineage>
        <taxon>Bacteria</taxon>
        <taxon>Candidatus Nealsoniibacteriota</taxon>
    </lineage>
</organism>
<sequence>IVEVLSISKDNSIFSLWPKTPAFSNSAGEISFIGGLPHPGFNGKGNVITINFKAKKEGEALFSFDESKVLADDGKGTNILVFIKGAKYFIYQPEKIGLEATTTLPRIFSPTHPNENEWYSNNTPRFQWSLIKDIKGVSFVFDKNPDTIADTVSEGLLNFKNYDLIPDGIWYFHLRLEDESGWGETFHYRIQVDTNPPYPFEIIIDNAGDSTNPKPNLYFETKDDTSGIDIYKIKIGEEKFIDLMLAQINPFPTSLLRPGNYKIIVRAIDKARNIVQTKTSLDVAPIETPEINIWPEKYVAGEETFYIEGATLPEVEIMISLKKEDKEIKEWKTFSNSQGQWFFSTKELIQPGTYYLSVMAQDKRGAVSQVTEPKTIAISLSGIALGPILIASKTLVLIFVLILTLGILIFGFFIFRTWQTKKNLKKETREVKEIVQTSFEELRKEIEKRIEFLDSQPGFTEKEREVCEDLKKALKNSEESISKEIRDVEKELE</sequence>
<evidence type="ECO:0000313" key="3">
    <source>
        <dbReference type="EMBL" id="PIW34978.1"/>
    </source>
</evidence>
<feature type="transmembrane region" description="Helical" evidence="2">
    <location>
        <begin position="395"/>
        <end position="415"/>
    </location>
</feature>
<dbReference type="EMBL" id="PFGB01000048">
    <property type="protein sequence ID" value="PIW34978.1"/>
    <property type="molecule type" value="Genomic_DNA"/>
</dbReference>
<feature type="coiled-coil region" evidence="1">
    <location>
        <begin position="460"/>
        <end position="491"/>
    </location>
</feature>
<comment type="caution">
    <text evidence="3">The sequence shown here is derived from an EMBL/GenBank/DDBJ whole genome shotgun (WGS) entry which is preliminary data.</text>
</comment>
<proteinExistence type="predicted"/>
<evidence type="ECO:0008006" key="5">
    <source>
        <dbReference type="Google" id="ProtNLM"/>
    </source>
</evidence>
<name>A0A2M7H1F7_9BACT</name>
<keyword evidence="2" id="KW-0812">Transmembrane</keyword>
<dbReference type="Proteomes" id="UP000230215">
    <property type="component" value="Unassembled WGS sequence"/>
</dbReference>